<accession>A0A484KW10</accession>
<proteinExistence type="predicted"/>
<sequence length="74" mass="8263">MYGHIVLDSSSTIKTHCFYTLDLSLFLSKQTGAAAEEGEVRPTFSGTNRHQNIHSRDIITNPAMQRHSLSRCQG</sequence>
<reference evidence="1 2" key="1">
    <citation type="submission" date="2018-04" db="EMBL/GenBank/DDBJ databases">
        <authorList>
            <person name="Vogel A."/>
        </authorList>
    </citation>
    <scope>NUCLEOTIDE SEQUENCE [LARGE SCALE GENOMIC DNA]</scope>
</reference>
<dbReference type="EMBL" id="OOIL02000547">
    <property type="protein sequence ID" value="VFQ66336.1"/>
    <property type="molecule type" value="Genomic_DNA"/>
</dbReference>
<evidence type="ECO:0000313" key="1">
    <source>
        <dbReference type="EMBL" id="VFQ66336.1"/>
    </source>
</evidence>
<evidence type="ECO:0000313" key="2">
    <source>
        <dbReference type="Proteomes" id="UP000595140"/>
    </source>
</evidence>
<keyword evidence="2" id="KW-1185">Reference proteome</keyword>
<name>A0A484KW10_9ASTE</name>
<gene>
    <name evidence="1" type="ORF">CCAM_LOCUS8112</name>
</gene>
<dbReference type="Proteomes" id="UP000595140">
    <property type="component" value="Unassembled WGS sequence"/>
</dbReference>
<protein>
    <submittedName>
        <fullName evidence="1">Uncharacterized protein</fullName>
    </submittedName>
</protein>
<dbReference type="AlphaFoldDB" id="A0A484KW10"/>
<organism evidence="1 2">
    <name type="scientific">Cuscuta campestris</name>
    <dbReference type="NCBI Taxonomy" id="132261"/>
    <lineage>
        <taxon>Eukaryota</taxon>
        <taxon>Viridiplantae</taxon>
        <taxon>Streptophyta</taxon>
        <taxon>Embryophyta</taxon>
        <taxon>Tracheophyta</taxon>
        <taxon>Spermatophyta</taxon>
        <taxon>Magnoliopsida</taxon>
        <taxon>eudicotyledons</taxon>
        <taxon>Gunneridae</taxon>
        <taxon>Pentapetalae</taxon>
        <taxon>asterids</taxon>
        <taxon>lamiids</taxon>
        <taxon>Solanales</taxon>
        <taxon>Convolvulaceae</taxon>
        <taxon>Cuscuteae</taxon>
        <taxon>Cuscuta</taxon>
        <taxon>Cuscuta subgen. Grammica</taxon>
        <taxon>Cuscuta sect. Cleistogrammica</taxon>
    </lineage>
</organism>